<comment type="caution">
    <text evidence="3">The sequence shown here is derived from an EMBL/GenBank/DDBJ whole genome shotgun (WGS) entry which is preliminary data.</text>
</comment>
<sequence length="507" mass="57100">MFRQIPRRAMRLLLAITYLRVALVTALPIEGSGSDLSPGSLDSESRIEILDITVVYYNPHYKLDPKNTGKSRFLRLSDIKEIRLAEIKAMEKSEGRGKEEKVEDKENKRGIKRTKQIQRTNYAEVTPGLCLGFKTCYVYQKDSNGDPKIGLFLPYTRDGKGESSSPSNEKSSHRFNTAYHKSMLASLLLGSQSGISKEELFDTFSTIKNLQSALNKHNIHVTISDGKSLLFAMLQFMDRMKVLRGYYDKDQTLEQNMRFSGKPSWATLRFFPQPKSDILQTAPNSLCFDFWGMCLIRTVTGSTAQIRVEEYGMKTVRGKEVPEDNTYLILNLQLDDLYVEYRTDYLKDMSSMDTLRTELTSIKLLQESSELTIVNDDSLIRAILIHLQKNHWLSLTDEELKINLAKPLENLIYRGRDNSEASLGPSASSLTYKGPSSPVSSLDMTAPGQSGPSEPRPLPDTKKLKSNVGMVSMSSHQPDTELAASHESGPPQSSKRPSGHWFDTVLN</sequence>
<dbReference type="Proteomes" id="UP001163846">
    <property type="component" value="Unassembled WGS sequence"/>
</dbReference>
<organism evidence="3 4">
    <name type="scientific">Lentinula raphanica</name>
    <dbReference type="NCBI Taxonomy" id="153919"/>
    <lineage>
        <taxon>Eukaryota</taxon>
        <taxon>Fungi</taxon>
        <taxon>Dikarya</taxon>
        <taxon>Basidiomycota</taxon>
        <taxon>Agaricomycotina</taxon>
        <taxon>Agaricomycetes</taxon>
        <taxon>Agaricomycetidae</taxon>
        <taxon>Agaricales</taxon>
        <taxon>Marasmiineae</taxon>
        <taxon>Omphalotaceae</taxon>
        <taxon>Lentinula</taxon>
    </lineage>
</organism>
<feature type="region of interest" description="Disordered" evidence="1">
    <location>
        <begin position="420"/>
        <end position="507"/>
    </location>
</feature>
<proteinExistence type="predicted"/>
<dbReference type="EMBL" id="MU806218">
    <property type="protein sequence ID" value="KAJ3837846.1"/>
    <property type="molecule type" value="Genomic_DNA"/>
</dbReference>
<evidence type="ECO:0000256" key="1">
    <source>
        <dbReference type="SAM" id="MobiDB-lite"/>
    </source>
</evidence>
<protein>
    <submittedName>
        <fullName evidence="3">Uncharacterized protein</fullName>
    </submittedName>
</protein>
<gene>
    <name evidence="3" type="ORF">F5878DRAFT_642445</name>
</gene>
<keyword evidence="2" id="KW-0732">Signal</keyword>
<evidence type="ECO:0000313" key="3">
    <source>
        <dbReference type="EMBL" id="KAJ3837846.1"/>
    </source>
</evidence>
<feature type="compositionally biased region" description="Polar residues" evidence="1">
    <location>
        <begin position="437"/>
        <end position="452"/>
    </location>
</feature>
<dbReference type="AlphaFoldDB" id="A0AA38P882"/>
<feature type="chain" id="PRO_5041259447" evidence="2">
    <location>
        <begin position="27"/>
        <end position="507"/>
    </location>
</feature>
<keyword evidence="4" id="KW-1185">Reference proteome</keyword>
<feature type="signal peptide" evidence="2">
    <location>
        <begin position="1"/>
        <end position="26"/>
    </location>
</feature>
<accession>A0AA38P882</accession>
<reference evidence="3" key="1">
    <citation type="submission" date="2022-08" db="EMBL/GenBank/DDBJ databases">
        <authorList>
            <consortium name="DOE Joint Genome Institute"/>
            <person name="Min B."/>
            <person name="Riley R."/>
            <person name="Sierra-Patev S."/>
            <person name="Naranjo-Ortiz M."/>
            <person name="Looney B."/>
            <person name="Konkel Z."/>
            <person name="Slot J.C."/>
            <person name="Sakamoto Y."/>
            <person name="Steenwyk J.L."/>
            <person name="Rokas A."/>
            <person name="Carro J."/>
            <person name="Camarero S."/>
            <person name="Ferreira P."/>
            <person name="Molpeceres G."/>
            <person name="Ruiz-Duenas F.J."/>
            <person name="Serrano A."/>
            <person name="Henrissat B."/>
            <person name="Drula E."/>
            <person name="Hughes K.W."/>
            <person name="Mata J.L."/>
            <person name="Ishikawa N.K."/>
            <person name="Vargas-Isla R."/>
            <person name="Ushijima S."/>
            <person name="Smith C.A."/>
            <person name="Ahrendt S."/>
            <person name="Andreopoulos W."/>
            <person name="He G."/>
            <person name="Labutti K."/>
            <person name="Lipzen A."/>
            <person name="Ng V."/>
            <person name="Sandor L."/>
            <person name="Barry K."/>
            <person name="Martinez A.T."/>
            <person name="Xiao Y."/>
            <person name="Gibbons J.G."/>
            <person name="Terashima K."/>
            <person name="Hibbett D.S."/>
            <person name="Grigoriev I.V."/>
        </authorList>
    </citation>
    <scope>NUCLEOTIDE SEQUENCE</scope>
    <source>
        <strain evidence="3">TFB9207</strain>
    </source>
</reference>
<evidence type="ECO:0000313" key="4">
    <source>
        <dbReference type="Proteomes" id="UP001163846"/>
    </source>
</evidence>
<name>A0AA38P882_9AGAR</name>
<evidence type="ECO:0000256" key="2">
    <source>
        <dbReference type="SAM" id="SignalP"/>
    </source>
</evidence>